<evidence type="ECO:0000313" key="2">
    <source>
        <dbReference type="EMBL" id="MSV25783.1"/>
    </source>
</evidence>
<sequence length="205" mass="21788">MKKHVMLTALMGMTLCAGTSFASPATNYAPGAVTVEAGINAAPSMKVGDADGDDKSRPYAGVTVGLGSNFALQYKYSDNKVNDIDGSGFHAGMKTQEYNVAYQAGPNTYVYAGDMSCKGTGVLSSSSDDRFQVGVRYVAPAGDKTNWWVGGAVGDSLWHAEIGASYAVAPNVDWDLSYQYTQVNDYHDVVDVKTQGLYTGLTFKL</sequence>
<dbReference type="Gene3D" id="2.40.160.10">
    <property type="entry name" value="Porin"/>
    <property type="match status" value="1"/>
</dbReference>
<accession>A0A6I2UUE9</accession>
<evidence type="ECO:0000313" key="3">
    <source>
        <dbReference type="Proteomes" id="UP000430222"/>
    </source>
</evidence>
<keyword evidence="3" id="KW-1185">Reference proteome</keyword>
<dbReference type="AlphaFoldDB" id="A0A6I2UUE9"/>
<dbReference type="InterPro" id="IPR011250">
    <property type="entry name" value="OMP/PagP_B-barrel"/>
</dbReference>
<dbReference type="RefSeq" id="WP_154621543.1">
    <property type="nucleotide sequence ID" value="NZ_CBCTNG010000001.1"/>
</dbReference>
<evidence type="ECO:0000256" key="1">
    <source>
        <dbReference type="SAM" id="SignalP"/>
    </source>
</evidence>
<dbReference type="EMBL" id="VUNL01000015">
    <property type="protein sequence ID" value="MSV25783.1"/>
    <property type="molecule type" value="Genomic_DNA"/>
</dbReference>
<comment type="caution">
    <text evidence="2">The sequence shown here is derived from an EMBL/GenBank/DDBJ whole genome shotgun (WGS) entry which is preliminary data.</text>
</comment>
<dbReference type="Proteomes" id="UP000430222">
    <property type="component" value="Unassembled WGS sequence"/>
</dbReference>
<reference evidence="2 3" key="1">
    <citation type="submission" date="2019-08" db="EMBL/GenBank/DDBJ databases">
        <title>In-depth cultivation of the pig gut microbiome towards novel bacterial diversity and tailored functional studies.</title>
        <authorList>
            <person name="Wylensek D."/>
            <person name="Hitch T.C.A."/>
            <person name="Clavel T."/>
        </authorList>
    </citation>
    <scope>NUCLEOTIDE SEQUENCE [LARGE SCALE GENOMIC DNA]</scope>
    <source>
        <strain evidence="3">WCA-380-WT-3B3</strain>
    </source>
</reference>
<gene>
    <name evidence="2" type="ORF">FYJ78_11550</name>
</gene>
<feature type="chain" id="PRO_5026064876" evidence="1">
    <location>
        <begin position="23"/>
        <end position="205"/>
    </location>
</feature>
<dbReference type="InterPro" id="IPR023614">
    <property type="entry name" value="Porin_dom_sf"/>
</dbReference>
<dbReference type="SUPFAM" id="SSF56925">
    <property type="entry name" value="OMPA-like"/>
    <property type="match status" value="1"/>
</dbReference>
<protein>
    <submittedName>
        <fullName evidence="2">Porin family protein</fullName>
    </submittedName>
</protein>
<name>A0A6I2UUE9_9FIRM</name>
<feature type="signal peptide" evidence="1">
    <location>
        <begin position="1"/>
        <end position="22"/>
    </location>
</feature>
<keyword evidence="1" id="KW-0732">Signal</keyword>
<organism evidence="2 3">
    <name type="scientific">Selenomonas montiformis</name>
    <dbReference type="NCBI Taxonomy" id="2652285"/>
    <lineage>
        <taxon>Bacteria</taxon>
        <taxon>Bacillati</taxon>
        <taxon>Bacillota</taxon>
        <taxon>Negativicutes</taxon>
        <taxon>Selenomonadales</taxon>
        <taxon>Selenomonadaceae</taxon>
        <taxon>Selenomonas</taxon>
    </lineage>
</organism>
<proteinExistence type="predicted"/>